<dbReference type="Proteomes" id="UP000245626">
    <property type="component" value="Unassembled WGS sequence"/>
</dbReference>
<sequence length="88" mass="9899">MRSTVRKPFSFGGGGGGEHSPPFFTLKSRWAKTLRLPKFWLSLLLGLRGSSRWEDGDSFLFFLPFPHPYLSNLSHATSSLPFASEQPK</sequence>
<proteinExistence type="predicted"/>
<dbReference type="EMBL" id="KZ819736">
    <property type="protein sequence ID" value="PWN53204.1"/>
    <property type="molecule type" value="Genomic_DNA"/>
</dbReference>
<evidence type="ECO:0000313" key="2">
    <source>
        <dbReference type="Proteomes" id="UP000245626"/>
    </source>
</evidence>
<protein>
    <submittedName>
        <fullName evidence="1">Uncharacterized protein</fullName>
    </submittedName>
</protein>
<name>A0ACD0P568_9BASI</name>
<evidence type="ECO:0000313" key="1">
    <source>
        <dbReference type="EMBL" id="PWN53204.1"/>
    </source>
</evidence>
<keyword evidence="2" id="KW-1185">Reference proteome</keyword>
<gene>
    <name evidence="1" type="ORF">IE53DRAFT_384311</name>
</gene>
<reference evidence="1 2" key="1">
    <citation type="journal article" date="2018" name="Mol. Biol. Evol.">
        <title>Broad Genomic Sampling Reveals a Smut Pathogenic Ancestry of the Fungal Clade Ustilaginomycotina.</title>
        <authorList>
            <person name="Kijpornyongpan T."/>
            <person name="Mondo S.J."/>
            <person name="Barry K."/>
            <person name="Sandor L."/>
            <person name="Lee J."/>
            <person name="Lipzen A."/>
            <person name="Pangilinan J."/>
            <person name="LaButti K."/>
            <person name="Hainaut M."/>
            <person name="Henrissat B."/>
            <person name="Grigoriev I.V."/>
            <person name="Spatafora J.W."/>
            <person name="Aime M.C."/>
        </authorList>
    </citation>
    <scope>NUCLEOTIDE SEQUENCE [LARGE SCALE GENOMIC DNA]</scope>
    <source>
        <strain evidence="1 2">SA 807</strain>
    </source>
</reference>
<accession>A0ACD0P568</accession>
<organism evidence="1 2">
    <name type="scientific">Violaceomyces palustris</name>
    <dbReference type="NCBI Taxonomy" id="1673888"/>
    <lineage>
        <taxon>Eukaryota</taxon>
        <taxon>Fungi</taxon>
        <taxon>Dikarya</taxon>
        <taxon>Basidiomycota</taxon>
        <taxon>Ustilaginomycotina</taxon>
        <taxon>Ustilaginomycetes</taxon>
        <taxon>Violaceomycetales</taxon>
        <taxon>Violaceomycetaceae</taxon>
        <taxon>Violaceomyces</taxon>
    </lineage>
</organism>